<feature type="non-terminal residue" evidence="1">
    <location>
        <position position="142"/>
    </location>
</feature>
<sequence length="142" mass="15847">WHTKDFVADGGTLVPHLLASDKTHLASCCGDKAAWPVDMSLGNITKDIRWQSSKSGWVQDAFLAIRAKGPQYCEIRRSWHGAGKRILKPIADLCICSSWYGRDCAYGQVHRYYLVLAVLIADYLKHVFLARLINGLCPVCAI</sequence>
<evidence type="ECO:0000313" key="2">
    <source>
        <dbReference type="Proteomes" id="UP000246991"/>
    </source>
</evidence>
<proteinExistence type="predicted"/>
<evidence type="ECO:0000313" key="1">
    <source>
        <dbReference type="EMBL" id="PWW79306.1"/>
    </source>
</evidence>
<protein>
    <submittedName>
        <fullName evidence="1">Uncharacterized protein</fullName>
    </submittedName>
</protein>
<reference evidence="1 2" key="1">
    <citation type="submission" date="2018-03" db="EMBL/GenBank/DDBJ databases">
        <title>Genomes of Pezizomycetes fungi and the evolution of truffles.</title>
        <authorList>
            <person name="Murat C."/>
            <person name="Payen T."/>
            <person name="Noel B."/>
            <person name="Kuo A."/>
            <person name="Martin F.M."/>
        </authorList>
    </citation>
    <scope>NUCLEOTIDE SEQUENCE [LARGE SCALE GENOMIC DNA]</scope>
    <source>
        <strain evidence="1">091103-1</strain>
    </source>
</reference>
<accession>A0A317T1L2</accession>
<dbReference type="AlphaFoldDB" id="A0A317T1L2"/>
<dbReference type="OrthoDB" id="5322288at2759"/>
<feature type="non-terminal residue" evidence="1">
    <location>
        <position position="1"/>
    </location>
</feature>
<name>A0A317T1L2_9PEZI</name>
<dbReference type="InterPro" id="IPR041078">
    <property type="entry name" value="Plavaka"/>
</dbReference>
<dbReference type="STRING" id="42249.A0A317T1L2"/>
<dbReference type="Pfam" id="PF18759">
    <property type="entry name" value="Plavaka"/>
    <property type="match status" value="1"/>
</dbReference>
<dbReference type="EMBL" id="PYWC01000009">
    <property type="protein sequence ID" value="PWW79306.1"/>
    <property type="molecule type" value="Genomic_DNA"/>
</dbReference>
<dbReference type="Proteomes" id="UP000246991">
    <property type="component" value="Unassembled WGS sequence"/>
</dbReference>
<organism evidence="1 2">
    <name type="scientific">Tuber magnatum</name>
    <name type="common">white Piedmont truffle</name>
    <dbReference type="NCBI Taxonomy" id="42249"/>
    <lineage>
        <taxon>Eukaryota</taxon>
        <taxon>Fungi</taxon>
        <taxon>Dikarya</taxon>
        <taxon>Ascomycota</taxon>
        <taxon>Pezizomycotina</taxon>
        <taxon>Pezizomycetes</taxon>
        <taxon>Pezizales</taxon>
        <taxon>Tuberaceae</taxon>
        <taxon>Tuber</taxon>
    </lineage>
</organism>
<keyword evidence="2" id="KW-1185">Reference proteome</keyword>
<gene>
    <name evidence="1" type="ORF">C7212DRAFT_138450</name>
</gene>
<comment type="caution">
    <text evidence="1">The sequence shown here is derived from an EMBL/GenBank/DDBJ whole genome shotgun (WGS) entry which is preliminary data.</text>
</comment>